<dbReference type="AlphaFoldDB" id="A0A6L2KCX5"/>
<organism evidence="2">
    <name type="scientific">Tanacetum cinerariifolium</name>
    <name type="common">Dalmatian daisy</name>
    <name type="synonym">Chrysanthemum cinerariifolium</name>
    <dbReference type="NCBI Taxonomy" id="118510"/>
    <lineage>
        <taxon>Eukaryota</taxon>
        <taxon>Viridiplantae</taxon>
        <taxon>Streptophyta</taxon>
        <taxon>Embryophyta</taxon>
        <taxon>Tracheophyta</taxon>
        <taxon>Spermatophyta</taxon>
        <taxon>Magnoliopsida</taxon>
        <taxon>eudicotyledons</taxon>
        <taxon>Gunneridae</taxon>
        <taxon>Pentapetalae</taxon>
        <taxon>asterids</taxon>
        <taxon>campanulids</taxon>
        <taxon>Asterales</taxon>
        <taxon>Asteraceae</taxon>
        <taxon>Asteroideae</taxon>
        <taxon>Anthemideae</taxon>
        <taxon>Anthemidinae</taxon>
        <taxon>Tanacetum</taxon>
    </lineage>
</organism>
<protein>
    <submittedName>
        <fullName evidence="2">Serpin</fullName>
    </submittedName>
</protein>
<gene>
    <name evidence="2" type="ORF">Tci_018555</name>
</gene>
<evidence type="ECO:0000256" key="1">
    <source>
        <dbReference type="SAM" id="MobiDB-lite"/>
    </source>
</evidence>
<name>A0A6L2KCX5_TANCI</name>
<comment type="caution">
    <text evidence="2">The sequence shown here is derived from an EMBL/GenBank/DDBJ whole genome shotgun (WGS) entry which is preliminary data.</text>
</comment>
<feature type="region of interest" description="Disordered" evidence="1">
    <location>
        <begin position="1"/>
        <end position="43"/>
    </location>
</feature>
<accession>A0A6L2KCX5</accession>
<sequence length="168" mass="18728">MVVDGGDGGLKACFDPCPEEEEQEKKDNPENINTNPSPPPDPSISFIMEKVCKLNSFLESSGLVPQSFDTKIVCTKGDDGDVMFIEIFRKNDDSHEEGPEDEGCVMIEGLEVEYFDTFLTRSEVAYHRNDEDKRRGVEYVISKILGFYKEGLGIGPEYLTGVADDEVT</sequence>
<proteinExistence type="predicted"/>
<reference evidence="2" key="1">
    <citation type="journal article" date="2019" name="Sci. Rep.">
        <title>Draft genome of Tanacetum cinerariifolium, the natural source of mosquito coil.</title>
        <authorList>
            <person name="Yamashiro T."/>
            <person name="Shiraishi A."/>
            <person name="Satake H."/>
            <person name="Nakayama K."/>
        </authorList>
    </citation>
    <scope>NUCLEOTIDE SEQUENCE</scope>
</reference>
<evidence type="ECO:0000313" key="2">
    <source>
        <dbReference type="EMBL" id="GEU46577.1"/>
    </source>
</evidence>
<dbReference type="EMBL" id="BKCJ010002145">
    <property type="protein sequence ID" value="GEU46577.1"/>
    <property type="molecule type" value="Genomic_DNA"/>
</dbReference>